<dbReference type="PROSITE" id="PS50235">
    <property type="entry name" value="USP_3"/>
    <property type="match status" value="1"/>
</dbReference>
<dbReference type="OrthoDB" id="308583at2759"/>
<keyword evidence="5" id="KW-0378">Hydrolase</keyword>
<evidence type="ECO:0000256" key="2">
    <source>
        <dbReference type="ARBA" id="ARBA00012759"/>
    </source>
</evidence>
<feature type="coiled-coil region" evidence="7">
    <location>
        <begin position="324"/>
        <end position="362"/>
    </location>
</feature>
<name>A0A8S1W3K5_PAROT</name>
<evidence type="ECO:0000313" key="10">
    <source>
        <dbReference type="Proteomes" id="UP000683925"/>
    </source>
</evidence>
<dbReference type="PANTHER" id="PTHR43982">
    <property type="entry name" value="UBIQUITIN CARBOXYL-TERMINAL HYDROLASE"/>
    <property type="match status" value="1"/>
</dbReference>
<protein>
    <recommendedName>
        <fullName evidence="2">ubiquitinyl hydrolase 1</fullName>
        <ecNumber evidence="2">3.4.19.12</ecNumber>
    </recommendedName>
</protein>
<dbReference type="Proteomes" id="UP000683925">
    <property type="component" value="Unassembled WGS sequence"/>
</dbReference>
<evidence type="ECO:0000313" key="9">
    <source>
        <dbReference type="EMBL" id="CAD8182689.1"/>
    </source>
</evidence>
<dbReference type="EC" id="3.4.19.12" evidence="2"/>
<dbReference type="GO" id="GO:0016579">
    <property type="term" value="P:protein deubiquitination"/>
    <property type="evidence" value="ECO:0007669"/>
    <property type="project" value="InterPro"/>
</dbReference>
<dbReference type="GO" id="GO:0061136">
    <property type="term" value="P:regulation of proteasomal protein catabolic process"/>
    <property type="evidence" value="ECO:0007669"/>
    <property type="project" value="TreeGrafter"/>
</dbReference>
<keyword evidence="4" id="KW-0833">Ubl conjugation pathway</keyword>
<evidence type="ECO:0000256" key="3">
    <source>
        <dbReference type="ARBA" id="ARBA00022670"/>
    </source>
</evidence>
<keyword evidence="10" id="KW-1185">Reference proteome</keyword>
<keyword evidence="6" id="KW-0788">Thiol protease</keyword>
<evidence type="ECO:0000259" key="8">
    <source>
        <dbReference type="PROSITE" id="PS50235"/>
    </source>
</evidence>
<feature type="domain" description="USP" evidence="8">
    <location>
        <begin position="84"/>
        <end position="421"/>
    </location>
</feature>
<dbReference type="GO" id="GO:0070628">
    <property type="term" value="F:proteasome binding"/>
    <property type="evidence" value="ECO:0007669"/>
    <property type="project" value="TreeGrafter"/>
</dbReference>
<dbReference type="InterPro" id="IPR001394">
    <property type="entry name" value="Peptidase_C19_UCH"/>
</dbReference>
<evidence type="ECO:0000256" key="1">
    <source>
        <dbReference type="ARBA" id="ARBA00000707"/>
    </source>
</evidence>
<gene>
    <name evidence="9" type="ORF">POCTA_138.1.T0790168</name>
</gene>
<evidence type="ECO:0000256" key="5">
    <source>
        <dbReference type="ARBA" id="ARBA00022801"/>
    </source>
</evidence>
<reference evidence="9" key="1">
    <citation type="submission" date="2021-01" db="EMBL/GenBank/DDBJ databases">
        <authorList>
            <consortium name="Genoscope - CEA"/>
            <person name="William W."/>
        </authorList>
    </citation>
    <scope>NUCLEOTIDE SEQUENCE</scope>
</reference>
<dbReference type="PANTHER" id="PTHR43982:SF1">
    <property type="entry name" value="UBIQUITIN CARBOXYL-TERMINAL HYDROLASE 14"/>
    <property type="match status" value="1"/>
</dbReference>
<dbReference type="Pfam" id="PF00443">
    <property type="entry name" value="UCH"/>
    <property type="match status" value="1"/>
</dbReference>
<evidence type="ECO:0000256" key="7">
    <source>
        <dbReference type="SAM" id="Coils"/>
    </source>
</evidence>
<dbReference type="InterPro" id="IPR028889">
    <property type="entry name" value="USP"/>
</dbReference>
<evidence type="ECO:0000256" key="6">
    <source>
        <dbReference type="ARBA" id="ARBA00022807"/>
    </source>
</evidence>
<evidence type="ECO:0000256" key="4">
    <source>
        <dbReference type="ARBA" id="ARBA00022786"/>
    </source>
</evidence>
<proteinExistence type="predicted"/>
<dbReference type="GO" id="GO:0043161">
    <property type="term" value="P:proteasome-mediated ubiquitin-dependent protein catabolic process"/>
    <property type="evidence" value="ECO:0007669"/>
    <property type="project" value="InterPro"/>
</dbReference>
<dbReference type="GO" id="GO:0004843">
    <property type="term" value="F:cysteine-type deubiquitinase activity"/>
    <property type="evidence" value="ECO:0007669"/>
    <property type="project" value="UniProtKB-EC"/>
</dbReference>
<comment type="catalytic activity">
    <reaction evidence="1">
        <text>Thiol-dependent hydrolysis of ester, thioester, amide, peptide and isopeptide bonds formed by the C-terminal Gly of ubiquitin (a 76-residue protein attached to proteins as an intracellular targeting signal).</text>
        <dbReference type="EC" id="3.4.19.12"/>
    </reaction>
</comment>
<sequence length="481" mass="56904">MSQQFNVPKETMDFFLDMQFKQEDIQKCWESSGRDADKMLDLLYQMKEEQPQYDIFEASYLDKRVSKTILQVIQRKPRVANTFVGIENLGSDSIINIMLQLLHQTPQLYQFILRIQSNSQNKQGQFLRCIQLLLTELSASNSSFISSRRFLTANIWSDKEKEYLEVEKEPIMIFFNLLSKIDQSYRELDNSQQGRNDNVQMSELFQYTIQKNLKYEKEFFFVSDMKENSVYSFLYDQFKQKVSVLPQIIAIQIKRNQQNNIRLDKTFEITQVLELDFMKPNYNGSQEINQVYQLGDLENLQKAISNFTFVTEMLKEEGNQQDFIKILQSKQQTLEKQKNKHLENIQRQKEILQTSYNNNDNKYVVHSITIQKGQSYSNSSTLYVQYFKFKKWLKFSNSTCQVVEDEEVTTSSQKYAIFATYINATTVPQYIKHQENLIEIGNLVSGRANYDITQNQYLRSIIPRDVLSEAHQINLENRQQF</sequence>
<dbReference type="EMBL" id="CAJJDP010000078">
    <property type="protein sequence ID" value="CAD8182689.1"/>
    <property type="molecule type" value="Genomic_DNA"/>
</dbReference>
<organism evidence="9 10">
    <name type="scientific">Paramecium octaurelia</name>
    <dbReference type="NCBI Taxonomy" id="43137"/>
    <lineage>
        <taxon>Eukaryota</taxon>
        <taxon>Sar</taxon>
        <taxon>Alveolata</taxon>
        <taxon>Ciliophora</taxon>
        <taxon>Intramacronucleata</taxon>
        <taxon>Oligohymenophorea</taxon>
        <taxon>Peniculida</taxon>
        <taxon>Parameciidae</taxon>
        <taxon>Paramecium</taxon>
    </lineage>
</organism>
<dbReference type="InterPro" id="IPR044635">
    <property type="entry name" value="UBP14-like"/>
</dbReference>
<keyword evidence="3" id="KW-0645">Protease</keyword>
<keyword evidence="7" id="KW-0175">Coiled coil</keyword>
<accession>A0A8S1W3K5</accession>
<comment type="caution">
    <text evidence="9">The sequence shown here is derived from an EMBL/GenBank/DDBJ whole genome shotgun (WGS) entry which is preliminary data.</text>
</comment>
<dbReference type="AlphaFoldDB" id="A0A8S1W3K5"/>
<dbReference type="OMA" id="QKYAIFA"/>